<evidence type="ECO:0000256" key="1">
    <source>
        <dbReference type="SAM" id="MobiDB-lite"/>
    </source>
</evidence>
<name>A0A1U9R0T3_STRNV</name>
<dbReference type="RefSeq" id="WP_078078768.1">
    <property type="nucleotide sequence ID" value="NZ_CP018047.1"/>
</dbReference>
<dbReference type="GO" id="GO:0015066">
    <property type="term" value="F:alpha-amylase inhibitor activity"/>
    <property type="evidence" value="ECO:0007669"/>
    <property type="project" value="InterPro"/>
</dbReference>
<sequence>MPTTTAAPTASPAGVRAVPNCVHLEQRDYKRGDQWRSLANVKNTCGYTVRLRMIWRGTTDGRCVSLHDKREHGESKPGTGPYVSELRDC</sequence>
<dbReference type="Gene3D" id="2.60.40.20">
    <property type="entry name" value="Alpha-amylase inhibitor"/>
    <property type="match status" value="1"/>
</dbReference>
<dbReference type="Proteomes" id="UP000189677">
    <property type="component" value="Chromosome"/>
</dbReference>
<keyword evidence="3" id="KW-1185">Reference proteome</keyword>
<evidence type="ECO:0000313" key="3">
    <source>
        <dbReference type="Proteomes" id="UP000189677"/>
    </source>
</evidence>
<dbReference type="KEGG" id="snw:BBN63_31860"/>
<organism evidence="2 3">
    <name type="scientific">Streptomyces niveus</name>
    <name type="common">Streptomyces spheroides</name>
    <dbReference type="NCBI Taxonomy" id="193462"/>
    <lineage>
        <taxon>Bacteria</taxon>
        <taxon>Bacillati</taxon>
        <taxon>Actinomycetota</taxon>
        <taxon>Actinomycetes</taxon>
        <taxon>Kitasatosporales</taxon>
        <taxon>Streptomycetaceae</taxon>
        <taxon>Streptomyces</taxon>
    </lineage>
</organism>
<protein>
    <submittedName>
        <fullName evidence="2">Uncharacterized protein</fullName>
    </submittedName>
</protein>
<reference evidence="2 3" key="1">
    <citation type="submission" date="2016-11" db="EMBL/GenBank/DDBJ databases">
        <title>Complete genome sequence of Streptomyces niveus SCSIO 3406.</title>
        <authorList>
            <person name="Zhu Q."/>
            <person name="Cheng W."/>
            <person name="Song Y."/>
            <person name="Li Q."/>
            <person name="Ju J."/>
        </authorList>
    </citation>
    <scope>NUCLEOTIDE SEQUENCE [LARGE SCALE GENOMIC DNA]</scope>
    <source>
        <strain evidence="2 3">SCSIO 3406</strain>
    </source>
</reference>
<gene>
    <name evidence="2" type="ORF">BBN63_31860</name>
</gene>
<dbReference type="EMBL" id="CP018047">
    <property type="protein sequence ID" value="AQU70092.1"/>
    <property type="molecule type" value="Genomic_DNA"/>
</dbReference>
<proteinExistence type="predicted"/>
<dbReference type="OrthoDB" id="4316991at2"/>
<dbReference type="InterPro" id="IPR036379">
    <property type="entry name" value="A-amylase_inhib_sf"/>
</dbReference>
<feature type="region of interest" description="Disordered" evidence="1">
    <location>
        <begin position="68"/>
        <end position="89"/>
    </location>
</feature>
<evidence type="ECO:0000313" key="2">
    <source>
        <dbReference type="EMBL" id="AQU70092.1"/>
    </source>
</evidence>
<accession>A0A1U9R0T3</accession>
<dbReference type="AlphaFoldDB" id="A0A1U9R0T3"/>